<dbReference type="OMA" id="SNTIWFL"/>
<dbReference type="GO" id="GO:0090522">
    <property type="term" value="P:vesicle tethering involved in exocytosis"/>
    <property type="evidence" value="ECO:0000315"/>
    <property type="project" value="ComplexPortal"/>
</dbReference>
<dbReference type="Reactome" id="R-CEL-264876">
    <property type="pathway name" value="Insulin processing"/>
</dbReference>
<evidence type="ECO:0000313" key="10">
    <source>
        <dbReference type="WormBase" id="C43E11.8"/>
    </source>
</evidence>
<dbReference type="GeneID" id="172023"/>
<sequence>MLVVYYFYCFPFFSVNSRIFPMASDQNAAESIAKKLAQEEEWLQNFQKNIAKSAQIRQGIEQVVEKFDQRLSSLEKNVLPMHISNGKLQKKQHNIQRLINTIDATLQFYGKTSTVENAINSGNPSVDLDPYLENMESLQQAIIFFETHPNYRSQTDNMRITLDTGYTMLEKAYKNFLLKNSITVDPAPFVKNELTPRLSEIKIMTDEEPIIKIGVWLLKQPRVPNNFLGYYSEIRGAQILKNIKSIAEAQKSSQLASRSKLSTAVRKPVQRSEKVDVLIDLDACHAMCSALLSLLELEEKLMVKAIPDTSKRAQVFRELVSRPLAYAVVQTQKVVNEKDIGIVPLLPLLHLLSQNYARFHNLATNSIGDVQFDSLMRQLQVKCSSYVNEVIENLNEDTTKFVPPDGNVHPTTASTLNFLSSLTAHRVTVTQHVLALTAPQGSNTNLLLPKLFARILSALGSMLKKKANLYDDPTLATIFLLNNYNYIAKTLADEQDGLLPAITEMNSNILSFYHEEIATCTNEYLKSWNGIASILKSVDRIGEDKQMAKQIMSTFVRDFDQVLAQQMDYCISDPKISANVQTQVKSRIWKNYSQLLDTCQRLHVFPQGIKYTENTFEMAIRNLFSSARIN</sequence>
<comment type="function">
    <text evidence="5">Component of the exocyst complex involved in the docking of exocytic vesicles with fusion sites on the plasma membrane.</text>
</comment>
<dbReference type="InterPro" id="IPR046364">
    <property type="entry name" value="Exo70_C"/>
</dbReference>
<dbReference type="Reactome" id="R-CEL-5620916">
    <property type="pathway name" value="VxPx cargo-targeting to cilium"/>
</dbReference>
<dbReference type="eggNOG" id="KOG2344">
    <property type="taxonomic scope" value="Eukaryota"/>
</dbReference>
<dbReference type="DIP" id="DIP-25209N"/>
<evidence type="ECO:0000256" key="4">
    <source>
        <dbReference type="ARBA" id="ARBA00026169"/>
    </source>
</evidence>
<dbReference type="OrthoDB" id="1922221at2759"/>
<dbReference type="CTD" id="172023"/>
<evidence type="ECO:0000259" key="7">
    <source>
        <dbReference type="Pfam" id="PF04136"/>
    </source>
</evidence>
<dbReference type="PIR" id="G87753">
    <property type="entry name" value="G87753"/>
</dbReference>
<dbReference type="InParanoid" id="P91149"/>
<dbReference type="InterPro" id="IPR016159">
    <property type="entry name" value="Cullin_repeat-like_dom_sf"/>
</dbReference>
<dbReference type="Pfam" id="PF03081">
    <property type="entry name" value="Exo70_C"/>
    <property type="match status" value="1"/>
</dbReference>
<dbReference type="ComplexPortal" id="CPX-712">
    <property type="entry name" value="Exocyst"/>
</dbReference>
<dbReference type="GO" id="GO:0005546">
    <property type="term" value="F:phosphatidylinositol-4,5-bisphosphate binding"/>
    <property type="evidence" value="ECO:0000250"/>
    <property type="project" value="WormBase"/>
</dbReference>
<dbReference type="AGR" id="WB:WBGene00016606"/>
<dbReference type="STRING" id="6239.C43E11.8.1"/>
<evidence type="ECO:0000256" key="3">
    <source>
        <dbReference type="ARBA" id="ARBA00022483"/>
    </source>
</evidence>
<dbReference type="KEGG" id="cel:CELE_C43E11.8"/>
<evidence type="ECO:0000256" key="1">
    <source>
        <dbReference type="ARBA" id="ARBA00006756"/>
    </source>
</evidence>
<dbReference type="SUPFAM" id="SSF74788">
    <property type="entry name" value="Cullin repeat-like"/>
    <property type="match status" value="1"/>
</dbReference>
<dbReference type="PhylomeDB" id="P91149"/>
<name>P91149_CAEEL</name>
<proteinExistence type="evidence at protein level"/>
<dbReference type="Gene3D" id="1.20.1280.170">
    <property type="entry name" value="Exocyst complex component Exo70"/>
    <property type="match status" value="1"/>
</dbReference>
<dbReference type="AlphaFoldDB" id="P91149"/>
<protein>
    <recommendedName>
        <fullName evidence="4 5">Exocyst complex component 7</fullName>
    </recommendedName>
    <alternativeName>
        <fullName evidence="5">Exocyst complex component Exo70</fullName>
    </alternativeName>
</protein>
<feature type="domain" description="Exocyst complex subunit Exo70 C-terminal" evidence="6">
    <location>
        <begin position="284"/>
        <end position="620"/>
    </location>
</feature>
<evidence type="ECO:0000256" key="2">
    <source>
        <dbReference type="ARBA" id="ARBA00022448"/>
    </source>
</evidence>
<dbReference type="FunCoup" id="P91149">
    <property type="interactions" value="2629"/>
</dbReference>
<dbReference type="PANTHER" id="PTHR12542">
    <property type="entry name" value="EXOCYST COMPLEX PROTEIN EXO70"/>
    <property type="match status" value="1"/>
</dbReference>
<gene>
    <name evidence="8 10" type="primary">exoc-7</name>
    <name evidence="10" type="ORF">C43E11.8</name>
    <name evidence="8" type="ORF">CELE_C43E11.8</name>
</gene>
<dbReference type="Bgee" id="WBGene00016606">
    <property type="expression patterns" value="Expressed in germ line (C elegans) and 4 other cell types or tissues"/>
</dbReference>
<dbReference type="WormBase" id="C43E11.8">
    <property type="protein sequence ID" value="CE08686"/>
    <property type="gene ID" value="WBGene00016606"/>
    <property type="gene designation" value="exoc-7"/>
</dbReference>
<keyword evidence="3 5" id="KW-0268">Exocytosis</keyword>
<dbReference type="PANTHER" id="PTHR12542:SF41">
    <property type="entry name" value="EXOCYST COMPLEX COMPONENT 7"/>
    <property type="match status" value="1"/>
</dbReference>
<dbReference type="Pfam" id="PF04136">
    <property type="entry name" value="COG3_N"/>
    <property type="match status" value="1"/>
</dbReference>
<accession>P91149</accession>
<dbReference type="UCSC" id="C43E11.8">
    <property type="organism name" value="c. elegans"/>
</dbReference>
<dbReference type="GO" id="GO:0000145">
    <property type="term" value="C:exocyst"/>
    <property type="evidence" value="ECO:0000250"/>
    <property type="project" value="WormBase"/>
</dbReference>
<dbReference type="InterPro" id="IPR004140">
    <property type="entry name" value="Exo70"/>
</dbReference>
<dbReference type="SMR" id="P91149"/>
<dbReference type="RefSeq" id="NP_491337.1">
    <property type="nucleotide sequence ID" value="NM_058936.5"/>
</dbReference>
<dbReference type="GO" id="GO:0015031">
    <property type="term" value="P:protein transport"/>
    <property type="evidence" value="ECO:0007669"/>
    <property type="project" value="UniProtKB-KW"/>
</dbReference>
<keyword evidence="5" id="KW-0653">Protein transport</keyword>
<dbReference type="InterPro" id="IPR048320">
    <property type="entry name" value="COG3_N"/>
</dbReference>
<evidence type="ECO:0000313" key="8">
    <source>
        <dbReference type="EMBL" id="CCD65160.1"/>
    </source>
</evidence>
<dbReference type="GO" id="GO:0006887">
    <property type="term" value="P:exocytosis"/>
    <property type="evidence" value="ECO:0000318"/>
    <property type="project" value="GO_Central"/>
</dbReference>
<dbReference type="PaxDb" id="6239-C43E11.8"/>
<evidence type="ECO:0000256" key="5">
    <source>
        <dbReference type="RuleBase" id="RU365026"/>
    </source>
</evidence>
<reference evidence="8 9" key="1">
    <citation type="journal article" date="1998" name="Science">
        <title>Genome sequence of the nematode C. elegans: a platform for investigating biology.</title>
        <authorList>
            <consortium name="The C. elegans sequencing consortium"/>
            <person name="Sulson J.E."/>
            <person name="Waterston R."/>
        </authorList>
    </citation>
    <scope>NUCLEOTIDE SEQUENCE [LARGE SCALE GENOMIC DNA]</scope>
    <source>
        <strain evidence="8 9">Bristol N2</strain>
    </source>
</reference>
<dbReference type="Proteomes" id="UP000001940">
    <property type="component" value="Chromosome I"/>
</dbReference>
<keyword evidence="9" id="KW-1185">Reference proteome</keyword>
<evidence type="ECO:0000313" key="9">
    <source>
        <dbReference type="Proteomes" id="UP000001940"/>
    </source>
</evidence>
<dbReference type="HOGENOM" id="CLU_031150_0_0_1"/>
<dbReference type="EMBL" id="BX284601">
    <property type="protein sequence ID" value="CCD65160.1"/>
    <property type="molecule type" value="Genomic_DNA"/>
</dbReference>
<feature type="domain" description="Conserved oligomeric Golgi complex subunit 3 N-terminal" evidence="7">
    <location>
        <begin position="48"/>
        <end position="153"/>
    </location>
</feature>
<dbReference type="PeptideAtlas" id="P91149"/>
<organism evidence="8 9">
    <name type="scientific">Caenorhabditis elegans</name>
    <dbReference type="NCBI Taxonomy" id="6239"/>
    <lineage>
        <taxon>Eukaryota</taxon>
        <taxon>Metazoa</taxon>
        <taxon>Ecdysozoa</taxon>
        <taxon>Nematoda</taxon>
        <taxon>Chromadorea</taxon>
        <taxon>Rhabditida</taxon>
        <taxon>Rhabditina</taxon>
        <taxon>Rhabditomorpha</taxon>
        <taxon>Rhabditoidea</taxon>
        <taxon>Rhabditidae</taxon>
        <taxon>Peloderinae</taxon>
        <taxon>Caenorhabditis</taxon>
    </lineage>
</organism>
<keyword evidence="11" id="KW-1267">Proteomics identification</keyword>
<comment type="similarity">
    <text evidence="1 5">Belongs to the EXO70 family.</text>
</comment>
<evidence type="ECO:0000259" key="6">
    <source>
        <dbReference type="Pfam" id="PF03081"/>
    </source>
</evidence>
<evidence type="ECO:0007829" key="11">
    <source>
        <dbReference type="PeptideAtlas" id="P91149"/>
    </source>
</evidence>
<keyword evidence="2 5" id="KW-0813">Transport</keyword>